<keyword evidence="1" id="KW-0175">Coiled coil</keyword>
<feature type="compositionally biased region" description="Polar residues" evidence="2">
    <location>
        <begin position="649"/>
        <end position="658"/>
    </location>
</feature>
<name>A0A0K2VC80_LEPSM</name>
<reference evidence="3" key="1">
    <citation type="submission" date="2014-05" db="EMBL/GenBank/DDBJ databases">
        <authorList>
            <person name="Chronopoulou M."/>
        </authorList>
    </citation>
    <scope>NUCLEOTIDE SEQUENCE</scope>
    <source>
        <tissue evidence="3">Whole organism</tissue>
    </source>
</reference>
<feature type="region of interest" description="Disordered" evidence="2">
    <location>
        <begin position="133"/>
        <end position="211"/>
    </location>
</feature>
<feature type="compositionally biased region" description="Basic and acidic residues" evidence="2">
    <location>
        <begin position="144"/>
        <end position="158"/>
    </location>
</feature>
<evidence type="ECO:0000256" key="2">
    <source>
        <dbReference type="SAM" id="MobiDB-lite"/>
    </source>
</evidence>
<sequence>MNAGIGDISDSMDEDMKGKTDTLSVKEPKMMPEDKSSDKPKEKKSYDFVDDSCDDWMDTRKGDISDAMGEEVKGRTDTISVKEPKMTPEDKSSDKCKEKKSYDFVDDSCDDWMNAGIGDISDSMDEDMKVKTDTLSVKEANTIPEEKSSDNPKEKKSYDFVGDSCDDGMDPGIGNISDSMDEEVKGRTDTLSIKEPKMMPEDKSSDKSKEKKSYDFVDDSCDHNMNAGIGGTFYSNEAYLNENKNSKSVLQDLIRCSPDKQTESQKKERTYSSIASHLVTEVKMENSDINVTSNYSSYPALIVVVEDNKPKLEKELDSEGYETVLTKKERRRKLNSLRLSATECEDSLKEIEEIINSDIDRNIRCSSFPQPADVNTFSTNEIIPSKIETDDNQIDCVRPFEPKDPNESAVKEEYQNELTRVPVDNVSNNTSIMENVLLKNDEKSNHTINEVKEKTVKVVDSTDENVFTKEHTSFLKKEMTQILDHTELAHIPMKNNSQEASDCLNEFLVQSIDTGNLCNQESSSTYKNEKINHEKLNIPPLEKVVNKYSNDDNCSSVTSNSGSYVPLRRILSSSSVNNALKEKSEFSATMINLDHESNDIIRNIASKSTSSTRPSSRSSFSEDRFDSARRYSFKKRDSMDLSSGFSSSRVSPMNTTSRQYVRIRDLRSSGTESVNNNIDDITKINTNEEGNVGSPSLNTDSQINEKLVKSVDKVDTEIEVIHLSSKFEMVKKISGISMKNFNESLFNEEVDDCGKSLSRNNYESRDSKAEGHIFTMDNMSNEEAKFSSSFVSTDILSQQIQITSDKDSSTEIDFENISGKKKKSKKRMKHSVDVGSSKTSTSEDVYVCEIKEMDSKSSCLKDTNLDRQQPVSSLSSMDESTMKHFDQMKDKVIKKRKRPRNILSKSYNNIESTTTDSDEMKGESECKEEVIDDNEDSSPILADVNLNDLADSLIEEDEDKIMAEEQSLTSISADDEEFEELMMNSSEKVLWSTLARVPPRPPSPIPIEEKNKDSSSSVSRNTQFCLRTKEHLTTPMNKKIFDKDGYEIHVSRRTRTNSRNSQIELDENVIPLSQLKPAPIKSILDVAKDDGHFNILRDNPDERSQEDKLFKVDVKEKSILPDIVPSHKFNSKNILNLENVLDEESKASRRISSHDDAIISVSNLRVRGPQLIDTSNINIDYKSKSELIRNLQLDIFSHFMLQSSLTDAELKMSQLLMKENCSKNDIKCSLNESLNDGCCKASSNICRSKELSHISIESKSLSTPNYSELALRDNSDNNNCDDKTIGKYSLESEEVGVMKMSNFQVLVSELSEDVTDLGILLKGLNENDISEAIASTQYALKSVNEFNKEADKLELRIKESGLNSSEVSSLTNEIFDVKKEIKSFDNKVKSLEISMQNYMKDSQSRKEEIRKYHSLLLDLEGWCDGIQLTNKIEPAQAKDYYTKSLNSAKVLEYDLNSQSQELSSLIHEAQALSEFGDVKKMSETLIKRLKDLKAIVDHTSSMLPERINILKVQKRSSRNVSFVST</sequence>
<feature type="region of interest" description="Disordered" evidence="2">
    <location>
        <begin position="1"/>
        <end position="99"/>
    </location>
</feature>
<feature type="compositionally biased region" description="Basic and acidic residues" evidence="2">
    <location>
        <begin position="14"/>
        <end position="47"/>
    </location>
</feature>
<dbReference type="OrthoDB" id="18740at2759"/>
<organism evidence="3">
    <name type="scientific">Lepeophtheirus salmonis</name>
    <name type="common">Salmon louse</name>
    <name type="synonym">Caligus salmonis</name>
    <dbReference type="NCBI Taxonomy" id="72036"/>
    <lineage>
        <taxon>Eukaryota</taxon>
        <taxon>Metazoa</taxon>
        <taxon>Ecdysozoa</taxon>
        <taxon>Arthropoda</taxon>
        <taxon>Crustacea</taxon>
        <taxon>Multicrustacea</taxon>
        <taxon>Hexanauplia</taxon>
        <taxon>Copepoda</taxon>
        <taxon>Siphonostomatoida</taxon>
        <taxon>Caligidae</taxon>
        <taxon>Lepeophtheirus</taxon>
    </lineage>
</organism>
<proteinExistence type="predicted"/>
<feature type="compositionally biased region" description="Basic and acidic residues" evidence="2">
    <location>
        <begin position="57"/>
        <end position="99"/>
    </location>
</feature>
<feature type="compositionally biased region" description="Basic and acidic residues" evidence="2">
    <location>
        <begin position="182"/>
        <end position="211"/>
    </location>
</feature>
<evidence type="ECO:0000313" key="3">
    <source>
        <dbReference type="EMBL" id="CDW48104.1"/>
    </source>
</evidence>
<feature type="region of interest" description="Disordered" evidence="2">
    <location>
        <begin position="638"/>
        <end position="658"/>
    </location>
</feature>
<protein>
    <submittedName>
        <fullName evidence="3">Uncharacterized protein</fullName>
    </submittedName>
</protein>
<accession>A0A0K2VC80</accession>
<evidence type="ECO:0000256" key="1">
    <source>
        <dbReference type="SAM" id="Coils"/>
    </source>
</evidence>
<dbReference type="EMBL" id="HACA01030743">
    <property type="protein sequence ID" value="CDW48104.1"/>
    <property type="molecule type" value="Transcribed_RNA"/>
</dbReference>
<feature type="coiled-coil region" evidence="1">
    <location>
        <begin position="1343"/>
        <end position="1401"/>
    </location>
</feature>
<feature type="region of interest" description="Disordered" evidence="2">
    <location>
        <begin position="1000"/>
        <end position="1020"/>
    </location>
</feature>